<keyword evidence="5" id="KW-1185">Reference proteome</keyword>
<dbReference type="OrthoDB" id="9805337at2"/>
<evidence type="ECO:0000256" key="1">
    <source>
        <dbReference type="ARBA" id="ARBA00009410"/>
    </source>
</evidence>
<dbReference type="Pfam" id="PF01266">
    <property type="entry name" value="DAO"/>
    <property type="match status" value="1"/>
</dbReference>
<feature type="domain" description="FAD dependent oxidoreductase" evidence="3">
    <location>
        <begin position="3"/>
        <end position="400"/>
    </location>
</feature>
<dbReference type="Gene3D" id="3.30.9.10">
    <property type="entry name" value="D-Amino Acid Oxidase, subunit A, domain 2"/>
    <property type="match status" value="1"/>
</dbReference>
<dbReference type="InterPro" id="IPR036188">
    <property type="entry name" value="FAD/NAD-bd_sf"/>
</dbReference>
<evidence type="ECO:0000256" key="2">
    <source>
        <dbReference type="ARBA" id="ARBA00023002"/>
    </source>
</evidence>
<name>A0A516GXK0_9PROT</name>
<dbReference type="GO" id="GO:0005886">
    <property type="term" value="C:plasma membrane"/>
    <property type="evidence" value="ECO:0007669"/>
    <property type="project" value="TreeGrafter"/>
</dbReference>
<dbReference type="EMBL" id="CP041636">
    <property type="protein sequence ID" value="QDO96269.1"/>
    <property type="molecule type" value="Genomic_DNA"/>
</dbReference>
<dbReference type="NCBIfam" id="NF001933">
    <property type="entry name" value="PRK00711.1"/>
    <property type="match status" value="1"/>
</dbReference>
<dbReference type="RefSeq" id="WP_144067250.1">
    <property type="nucleotide sequence ID" value="NZ_CP041636.1"/>
</dbReference>
<dbReference type="GO" id="GO:0005737">
    <property type="term" value="C:cytoplasm"/>
    <property type="evidence" value="ECO:0007669"/>
    <property type="project" value="TreeGrafter"/>
</dbReference>
<sequence>MNIVVIGSGVVGMTTAWRLARDGHSVTIVDRASTTAQGASHANGAQLSYSYVAPLASPGVWFDLPKYLFGRNTPMRFRPTFDLFQYRWLLKFMAACTREQAFATTDRLLRLAYLSRAVLHGAEDIRSLDFAWSKAGKLVVQGSAASLEAARAQVEYQSRRGSVQEVLDRDACLRLEPALNGIAHRIVGGVYTADEEAADPYRLCQGIESLLSGGNGGVKFVYGAKVRRLLRSGRRLLGVETAAGEVLEADAYVLAAGVASRRLGLTAGLDLPIYPIKGYSLSLPIANDDAAPRVSITDTDYKVVYARLGEKLRVAGMADIVGNDDSIDPRRLGQLVAQARETFPQASTWQQMEPWTGLRPATPKGLPILNASGIDNLLLNVGHGALGFTLAFGSAEVIAAALAGRPSPVPEADFALSAA</sequence>
<evidence type="ECO:0000313" key="4">
    <source>
        <dbReference type="EMBL" id="QDO96269.1"/>
    </source>
</evidence>
<dbReference type="PANTHER" id="PTHR13847">
    <property type="entry name" value="SARCOSINE DEHYDROGENASE-RELATED"/>
    <property type="match status" value="1"/>
</dbReference>
<keyword evidence="2" id="KW-0560">Oxidoreductase</keyword>
<comment type="similarity">
    <text evidence="1">Belongs to the DadA oxidoreductase family.</text>
</comment>
<dbReference type="GO" id="GO:0055130">
    <property type="term" value="P:D-alanine catabolic process"/>
    <property type="evidence" value="ECO:0007669"/>
    <property type="project" value="TreeGrafter"/>
</dbReference>
<evidence type="ECO:0000313" key="5">
    <source>
        <dbReference type="Proteomes" id="UP000317496"/>
    </source>
</evidence>
<accession>A0A516GXK0</accession>
<dbReference type="AlphaFoldDB" id="A0A516GXK0"/>
<dbReference type="PANTHER" id="PTHR13847:SF280">
    <property type="entry name" value="D-AMINO ACID DEHYDROGENASE"/>
    <property type="match status" value="1"/>
</dbReference>
<dbReference type="GO" id="GO:0008718">
    <property type="term" value="F:D-amino-acid dehydrogenase activity"/>
    <property type="evidence" value="ECO:0007669"/>
    <property type="project" value="TreeGrafter"/>
</dbReference>
<dbReference type="Proteomes" id="UP000317496">
    <property type="component" value="Chromosome"/>
</dbReference>
<dbReference type="Gene3D" id="3.50.50.60">
    <property type="entry name" value="FAD/NAD(P)-binding domain"/>
    <property type="match status" value="2"/>
</dbReference>
<protein>
    <submittedName>
        <fullName evidence="4">FAD-dependent oxidoreductase</fullName>
    </submittedName>
</protein>
<reference evidence="4 5" key="1">
    <citation type="submission" date="2019-07" db="EMBL/GenBank/DDBJ databases">
        <title>Genome sequencing for Ferrovibrio sp. K5.</title>
        <authorList>
            <person name="Park S.-J."/>
        </authorList>
    </citation>
    <scope>NUCLEOTIDE SEQUENCE [LARGE SCALE GENOMIC DNA]</scope>
    <source>
        <strain evidence="4 5">K5</strain>
    </source>
</reference>
<proteinExistence type="inferred from homology"/>
<dbReference type="KEGG" id="fer:FNB15_02805"/>
<organism evidence="4 5">
    <name type="scientific">Ferrovibrio terrae</name>
    <dbReference type="NCBI Taxonomy" id="2594003"/>
    <lineage>
        <taxon>Bacteria</taxon>
        <taxon>Pseudomonadati</taxon>
        <taxon>Pseudomonadota</taxon>
        <taxon>Alphaproteobacteria</taxon>
        <taxon>Rhodospirillales</taxon>
        <taxon>Rhodospirillaceae</taxon>
        <taxon>Ferrovibrio</taxon>
    </lineage>
</organism>
<dbReference type="SUPFAM" id="SSF54373">
    <property type="entry name" value="FAD-linked reductases, C-terminal domain"/>
    <property type="match status" value="1"/>
</dbReference>
<evidence type="ECO:0000259" key="3">
    <source>
        <dbReference type="Pfam" id="PF01266"/>
    </source>
</evidence>
<dbReference type="SUPFAM" id="SSF51905">
    <property type="entry name" value="FAD/NAD(P)-binding domain"/>
    <property type="match status" value="1"/>
</dbReference>
<dbReference type="InterPro" id="IPR006076">
    <property type="entry name" value="FAD-dep_OxRdtase"/>
</dbReference>
<gene>
    <name evidence="4" type="ORF">FNB15_02805</name>
</gene>